<reference evidence="1 2" key="1">
    <citation type="submission" date="2016-12" db="EMBL/GenBank/DDBJ databases">
        <title>The draft genome sequence of Actinophytocola xinjiangensis.</title>
        <authorList>
            <person name="Wang W."/>
            <person name="Yuan L."/>
        </authorList>
    </citation>
    <scope>NUCLEOTIDE SEQUENCE [LARGE SCALE GENOMIC DNA]</scope>
    <source>
        <strain evidence="1 2">CGMCC 4.4663</strain>
    </source>
</reference>
<comment type="caution">
    <text evidence="1">The sequence shown here is derived from an EMBL/GenBank/DDBJ whole genome shotgun (WGS) entry which is preliminary data.</text>
</comment>
<dbReference type="AlphaFoldDB" id="A0A7Z0WQP9"/>
<dbReference type="RefSeq" id="WP_075132553.1">
    <property type="nucleotide sequence ID" value="NZ_MSIF01000003.1"/>
</dbReference>
<evidence type="ECO:0000313" key="2">
    <source>
        <dbReference type="Proteomes" id="UP000185696"/>
    </source>
</evidence>
<dbReference type="EMBL" id="MSIF01000003">
    <property type="protein sequence ID" value="OLF12362.1"/>
    <property type="molecule type" value="Genomic_DNA"/>
</dbReference>
<accession>A0A7Z0WQP9</accession>
<organism evidence="1 2">
    <name type="scientific">Actinophytocola xinjiangensis</name>
    <dbReference type="NCBI Taxonomy" id="485602"/>
    <lineage>
        <taxon>Bacteria</taxon>
        <taxon>Bacillati</taxon>
        <taxon>Actinomycetota</taxon>
        <taxon>Actinomycetes</taxon>
        <taxon>Pseudonocardiales</taxon>
        <taxon>Pseudonocardiaceae</taxon>
    </lineage>
</organism>
<gene>
    <name evidence="1" type="ORF">BLA60_10375</name>
</gene>
<name>A0A7Z0WQP9_9PSEU</name>
<proteinExistence type="predicted"/>
<dbReference type="OrthoDB" id="4176703at2"/>
<sequence>MSAPATGRINPFLIPGREDAPMSTLCPWRENRHTDVDLYVEVDNYRPALREFQARFTTPSLLRESSRLALVAGDSGCGKSALRNHCAHWLRERLGEVGLRGEILDLSRAIDLTDRENPIIDINKRISHVCGELVHQLAGLDLIDGNAKERFGRAETSAHVYAELAAALDAKEQADVVLIVLLPSVDLLAEVKQYLAMRGPRVVFFAESATVRVPDLDSIGRGNDVEVPPATMTVGTLSAADIRTFIDRRYEQRAKDGVFPRLDDAAVEALMTDTMSIAMLQALLTGLYNELRWGPDEYSNEATIGEKRLFKYILQRFTP</sequence>
<dbReference type="Proteomes" id="UP000185696">
    <property type="component" value="Unassembled WGS sequence"/>
</dbReference>
<protein>
    <submittedName>
        <fullName evidence="1">Uncharacterized protein</fullName>
    </submittedName>
</protein>
<keyword evidence="2" id="KW-1185">Reference proteome</keyword>
<evidence type="ECO:0000313" key="1">
    <source>
        <dbReference type="EMBL" id="OLF12362.1"/>
    </source>
</evidence>